<accession>A0A699HJL5</accession>
<keyword evidence="1" id="KW-0511">Multifunctional enzyme</keyword>
<evidence type="ECO:0000256" key="2">
    <source>
        <dbReference type="PROSITE-ProRule" id="PRU00047"/>
    </source>
</evidence>
<dbReference type="InterPro" id="IPR043128">
    <property type="entry name" value="Rev_trsase/Diguanyl_cyclase"/>
</dbReference>
<dbReference type="InterPro" id="IPR043502">
    <property type="entry name" value="DNA/RNA_pol_sf"/>
</dbReference>
<dbReference type="Pfam" id="PF17919">
    <property type="entry name" value="RT_RNaseH_2"/>
    <property type="match status" value="1"/>
</dbReference>
<feature type="region of interest" description="Disordered" evidence="3">
    <location>
        <begin position="351"/>
        <end position="387"/>
    </location>
</feature>
<evidence type="ECO:0000256" key="3">
    <source>
        <dbReference type="SAM" id="MobiDB-lite"/>
    </source>
</evidence>
<feature type="compositionally biased region" description="Polar residues" evidence="3">
    <location>
        <begin position="148"/>
        <end position="158"/>
    </location>
</feature>
<dbReference type="CDD" id="cd01647">
    <property type="entry name" value="RT_LTR"/>
    <property type="match status" value="1"/>
</dbReference>
<feature type="region of interest" description="Disordered" evidence="3">
    <location>
        <begin position="189"/>
        <end position="232"/>
    </location>
</feature>
<dbReference type="EMBL" id="BKCJ010166354">
    <property type="protein sequence ID" value="GEY28926.1"/>
    <property type="molecule type" value="Genomic_DNA"/>
</dbReference>
<dbReference type="GO" id="GO:0008270">
    <property type="term" value="F:zinc ion binding"/>
    <property type="evidence" value="ECO:0007669"/>
    <property type="project" value="UniProtKB-KW"/>
</dbReference>
<name>A0A699HJL5_TANCI</name>
<protein>
    <recommendedName>
        <fullName evidence="4">CCHC-type domain-containing protein</fullName>
    </recommendedName>
</protein>
<dbReference type="PANTHER" id="PTHR37984">
    <property type="entry name" value="PROTEIN CBG26694"/>
    <property type="match status" value="1"/>
</dbReference>
<dbReference type="SUPFAM" id="SSF56672">
    <property type="entry name" value="DNA/RNA polymerases"/>
    <property type="match status" value="1"/>
</dbReference>
<feature type="compositionally biased region" description="Low complexity" evidence="3">
    <location>
        <begin position="367"/>
        <end position="381"/>
    </location>
</feature>
<dbReference type="InterPro" id="IPR041577">
    <property type="entry name" value="RT_RNaseH_2"/>
</dbReference>
<feature type="compositionally biased region" description="Low complexity" evidence="3">
    <location>
        <begin position="104"/>
        <end position="147"/>
    </location>
</feature>
<sequence length="1161" mass="131882">MVLAEVSIAPADLLVGPERPKKHEYLAPSSEFPLATVVSPRGIRRRPTILVRPDVAIPFGRPYRTHLNGPRKLLTARKRVGSFPARRLARRRVSHRSLDRHSSPDFSSDSSSSSSSSDSSSDISSGSSLDSLSDSSSVHSSGCDASSQSHPGPSTRVSSPRLVYPSVRTPRCSVAFMCWRSAPLSTLYPPKTSESSLDSSSKRSLDSSSPSPRPSRKRCRSPTTLVPSSTPVPSLIAPALADLAPHKRFKDSYSSEASREEHMETGTADAETIAYLGISEGVGAPIEDGIDPLVTGGIFESTRGDALDLEGTLYDIAHYMSEVPLERITKFETAQRQLEAVEALETREANRNIGLANGNNEGGNGNSNGNRNGKRNGNGNHNENDRDARLVVREFQELTMLCTKMVPEEEDRVEKFIGGYAMKNAKNKRKFDNNQKDNRRQQPPFKRQNVGGQNVARAYTTGNNERRVYNGPLPLCNKCKFHHEGPCTMRCGKCNKVGHLTRDCKATISITSTQREKNRNKSRIGEARGKAYVLGGRDANPDSNVITDVSYAIELADGRVFETNTILRGCMLGLLRHPFNIDLMPVELGSFDFIINLDWLANQHVVIVYDEKIVRFPYEDEVLIVQVMKKEIEDKLEEKRLEDAPIVWDFSEVFLKYLPGLPPTRQVEFQIDLVPGAAPNRYPLPRIDDLFDQLQGSGVYLKIDLRSGYHQLRVRDEDILKTAFMTRCGNYKFQSEEEHAEHLKLILEMLKKEELYIMFSKCEFWLLKVQFLGHMINSEGIHMDMAKIESIKDWALPKTPTKIRQLLGLAGYYRRFIKCFSKIAKPMTKLNQKSMKFKWSKKAETAFQLLEQKLCSAPILALLEGSKNFVVYCDASHKGLGAKELNMRQRRWLELVSDYDCEIHYHPGKANEVADALSRKNESSWDRHLHLVVFSYNNNYHMSIKAAPVEVLYSQKCRSSVCWAEVEDAQLTGLEIIHETTEKIIQIKKRIQVTHDRQKSYADRRRKPLEFQARDKVMLKVSPWKGVIRFGKRGMLNPRYIGPSKILSKVGTVAYRLELLEKLSQVHNTFYVFNLKKCFFDEPLAIPLDEIQIDDKLNFVEELVEIIDREVKQLKQRRIPIVKVHWNSRRGHEFTWEREDQMKKMYPRLFVNPTSASKVTS</sequence>
<dbReference type="Gene3D" id="3.30.420.10">
    <property type="entry name" value="Ribonuclease H-like superfamily/Ribonuclease H"/>
    <property type="match status" value="1"/>
</dbReference>
<dbReference type="PANTHER" id="PTHR37984:SF5">
    <property type="entry name" value="PROTEIN NYNRIN-LIKE"/>
    <property type="match status" value="1"/>
</dbReference>
<proteinExistence type="predicted"/>
<dbReference type="Gene3D" id="3.30.70.270">
    <property type="match status" value="3"/>
</dbReference>
<keyword evidence="2" id="KW-0862">Zinc</keyword>
<dbReference type="InterPro" id="IPR050951">
    <property type="entry name" value="Retrovirus_Pol_polyprotein"/>
</dbReference>
<organism evidence="5">
    <name type="scientific">Tanacetum cinerariifolium</name>
    <name type="common">Dalmatian daisy</name>
    <name type="synonym">Chrysanthemum cinerariifolium</name>
    <dbReference type="NCBI Taxonomy" id="118510"/>
    <lineage>
        <taxon>Eukaryota</taxon>
        <taxon>Viridiplantae</taxon>
        <taxon>Streptophyta</taxon>
        <taxon>Embryophyta</taxon>
        <taxon>Tracheophyta</taxon>
        <taxon>Spermatophyta</taxon>
        <taxon>Magnoliopsida</taxon>
        <taxon>eudicotyledons</taxon>
        <taxon>Gunneridae</taxon>
        <taxon>Pentapetalae</taxon>
        <taxon>asterids</taxon>
        <taxon>campanulids</taxon>
        <taxon>Asterales</taxon>
        <taxon>Asteraceae</taxon>
        <taxon>Asteroideae</taxon>
        <taxon>Anthemideae</taxon>
        <taxon>Anthemidinae</taxon>
        <taxon>Tanacetum</taxon>
    </lineage>
</organism>
<dbReference type="GO" id="GO:0003824">
    <property type="term" value="F:catalytic activity"/>
    <property type="evidence" value="ECO:0007669"/>
    <property type="project" value="UniProtKB-KW"/>
</dbReference>
<feature type="compositionally biased region" description="Low complexity" evidence="3">
    <location>
        <begin position="189"/>
        <end position="199"/>
    </location>
</feature>
<reference evidence="5" key="1">
    <citation type="journal article" date="2019" name="Sci. Rep.">
        <title>Draft genome of Tanacetum cinerariifolium, the natural source of mosquito coil.</title>
        <authorList>
            <person name="Yamashiro T."/>
            <person name="Shiraishi A."/>
            <person name="Satake H."/>
            <person name="Nakayama K."/>
        </authorList>
    </citation>
    <scope>NUCLEOTIDE SEQUENCE</scope>
</reference>
<feature type="compositionally biased region" description="Basic and acidic residues" evidence="3">
    <location>
        <begin position="430"/>
        <end position="440"/>
    </location>
</feature>
<evidence type="ECO:0000313" key="5">
    <source>
        <dbReference type="EMBL" id="GEY28926.1"/>
    </source>
</evidence>
<dbReference type="InterPro" id="IPR001878">
    <property type="entry name" value="Znf_CCHC"/>
</dbReference>
<feature type="region of interest" description="Disordered" evidence="3">
    <location>
        <begin position="425"/>
        <end position="455"/>
    </location>
</feature>
<keyword evidence="2" id="KW-0863">Zinc-finger</keyword>
<dbReference type="Pfam" id="PF08284">
    <property type="entry name" value="RVP_2"/>
    <property type="match status" value="1"/>
</dbReference>
<dbReference type="InterPro" id="IPR056924">
    <property type="entry name" value="SH3_Tf2-1"/>
</dbReference>
<keyword evidence="2" id="KW-0479">Metal-binding</keyword>
<evidence type="ECO:0000256" key="1">
    <source>
        <dbReference type="ARBA" id="ARBA00023268"/>
    </source>
</evidence>
<dbReference type="InterPro" id="IPR036397">
    <property type="entry name" value="RNaseH_sf"/>
</dbReference>
<feature type="region of interest" description="Disordered" evidence="3">
    <location>
        <begin position="85"/>
        <end position="162"/>
    </location>
</feature>
<dbReference type="AlphaFoldDB" id="A0A699HJL5"/>
<gene>
    <name evidence="5" type="ORF">Tci_400900</name>
</gene>
<dbReference type="Pfam" id="PF24626">
    <property type="entry name" value="SH3_Tf2-1"/>
    <property type="match status" value="1"/>
</dbReference>
<dbReference type="Gene3D" id="3.10.10.10">
    <property type="entry name" value="HIV Type 1 Reverse Transcriptase, subunit A, domain 1"/>
    <property type="match status" value="1"/>
</dbReference>
<dbReference type="GO" id="GO:0003676">
    <property type="term" value="F:nucleic acid binding"/>
    <property type="evidence" value="ECO:0007669"/>
    <property type="project" value="InterPro"/>
</dbReference>
<dbReference type="PROSITE" id="PS50158">
    <property type="entry name" value="ZF_CCHC"/>
    <property type="match status" value="1"/>
</dbReference>
<dbReference type="FunFam" id="3.30.70.270:FF:000020">
    <property type="entry name" value="Transposon Tf2-6 polyprotein-like Protein"/>
    <property type="match status" value="1"/>
</dbReference>
<feature type="compositionally biased region" description="Low complexity" evidence="3">
    <location>
        <begin position="221"/>
        <end position="232"/>
    </location>
</feature>
<feature type="domain" description="CCHC-type" evidence="4">
    <location>
        <begin position="490"/>
        <end position="505"/>
    </location>
</feature>
<evidence type="ECO:0000259" key="4">
    <source>
        <dbReference type="PROSITE" id="PS50158"/>
    </source>
</evidence>
<comment type="caution">
    <text evidence="5">The sequence shown here is derived from an EMBL/GenBank/DDBJ whole genome shotgun (WGS) entry which is preliminary data.</text>
</comment>